<dbReference type="Gene3D" id="3.40.1660.10">
    <property type="entry name" value="EreA-like (biosynthetic domain)"/>
    <property type="match status" value="1"/>
</dbReference>
<dbReference type="PANTHER" id="PTHR31299:SF0">
    <property type="entry name" value="ESTERASE, PUTATIVE (AFU_ORTHOLOGUE AFUA_1G05850)-RELATED"/>
    <property type="match status" value="1"/>
</dbReference>
<dbReference type="PANTHER" id="PTHR31299">
    <property type="entry name" value="ESTERASE, PUTATIVE (AFU_ORTHOLOGUE AFUA_1G05850)-RELATED"/>
    <property type="match status" value="1"/>
</dbReference>
<evidence type="ECO:0000313" key="2">
    <source>
        <dbReference type="Proteomes" id="UP000056905"/>
    </source>
</evidence>
<keyword evidence="2" id="KW-1185">Reference proteome</keyword>
<dbReference type="Pfam" id="PF05139">
    <property type="entry name" value="Erythro_esteras"/>
    <property type="match status" value="1"/>
</dbReference>
<dbReference type="Gene3D" id="1.20.1440.30">
    <property type="entry name" value="Biosynthetic Protein domain"/>
    <property type="match status" value="1"/>
</dbReference>
<dbReference type="InterPro" id="IPR052036">
    <property type="entry name" value="Hydrolase/PRTase-associated"/>
</dbReference>
<dbReference type="EMBL" id="CP013002">
    <property type="protein sequence ID" value="ALL14103.1"/>
    <property type="molecule type" value="Genomic_DNA"/>
</dbReference>
<evidence type="ECO:0000313" key="1">
    <source>
        <dbReference type="EMBL" id="ALL14103.1"/>
    </source>
</evidence>
<dbReference type="SUPFAM" id="SSF159501">
    <property type="entry name" value="EreA/ChaN-like"/>
    <property type="match status" value="1"/>
</dbReference>
<proteinExistence type="predicted"/>
<accession>A0A0P0P1T8</accession>
<protein>
    <recommendedName>
        <fullName evidence="3">Erythromycin esterase</fullName>
    </recommendedName>
</protein>
<dbReference type="CDD" id="cd14728">
    <property type="entry name" value="Ere-like"/>
    <property type="match status" value="1"/>
</dbReference>
<organism evidence="1 2">
    <name type="scientific">Caulobacter henricii</name>
    <dbReference type="NCBI Taxonomy" id="69395"/>
    <lineage>
        <taxon>Bacteria</taxon>
        <taxon>Pseudomonadati</taxon>
        <taxon>Pseudomonadota</taxon>
        <taxon>Alphaproteobacteria</taxon>
        <taxon>Caulobacterales</taxon>
        <taxon>Caulobacteraceae</taxon>
        <taxon>Caulobacter</taxon>
    </lineage>
</organism>
<dbReference type="KEGG" id="chq:AQ619_12555"/>
<dbReference type="RefSeq" id="WP_062148072.1">
    <property type="nucleotide sequence ID" value="NZ_CP013002.1"/>
</dbReference>
<evidence type="ECO:0008006" key="3">
    <source>
        <dbReference type="Google" id="ProtNLM"/>
    </source>
</evidence>
<dbReference type="AlphaFoldDB" id="A0A0P0P1T8"/>
<dbReference type="GO" id="GO:0046677">
    <property type="term" value="P:response to antibiotic"/>
    <property type="evidence" value="ECO:0007669"/>
    <property type="project" value="InterPro"/>
</dbReference>
<reference evidence="1 2" key="1">
    <citation type="submission" date="2015-10" db="EMBL/GenBank/DDBJ databases">
        <title>Conservation of the essential genome among Caulobacter and Brevundimonas species.</title>
        <authorList>
            <person name="Scott D."/>
            <person name="Ely B."/>
        </authorList>
    </citation>
    <scope>NUCLEOTIDE SEQUENCE [LARGE SCALE GENOMIC DNA]</scope>
    <source>
        <strain evidence="1 2">CB4</strain>
    </source>
</reference>
<gene>
    <name evidence="1" type="ORF">AQ619_12555</name>
</gene>
<name>A0A0P0P1T8_9CAUL</name>
<dbReference type="Proteomes" id="UP000056905">
    <property type="component" value="Chromosome"/>
</dbReference>
<dbReference type="Gene3D" id="3.30.1870.10">
    <property type="entry name" value="EreA-like, domain 2"/>
    <property type="match status" value="1"/>
</dbReference>
<dbReference type="InterPro" id="IPR007815">
    <property type="entry name" value="Emycin_Estase"/>
</dbReference>
<sequence length="452" mass="48293">MAIKTKVSRRALLGTAGAGLLFAGGWVALDSAKRGEVEERILPWIRANAHGFDPARPDSLWSPALARALAGARIIGVGEATHGSHEDAVAKAAIIRGLIVSGTARAFFLEINAQAGRELDAYIQGGAGEASERLRTSHAFKVFKTRALADLLGWLRDWNRTAPQPVRIFGIDCQSTARDAADALAALRRRDPAAADRLAAPLDPIVSARAQGLRFPVLIKSLTTAQLQAAMGALETLRAALAAHPDDRAARYAARTAWQGLKAFELETSDGKITGDAAAYYARRDQFMAENILEAPADGPGVFWAHNAHVAAGGPPGSSFVAAGGQLRRRLGDGYRAVVFEYGAARFNAVPTLPVGPPPNAADATAVLRWTDRRGRLAQLLEKARGGSFWGPLRDLPDDEAGRAWRALPYRLAWPGYAATRWQAANLDPTIPSGSLFDVVVYIAELTPSRPV</sequence>